<protein>
    <recommendedName>
        <fullName evidence="2">AB hydrolase-1 domain-containing protein</fullName>
    </recommendedName>
</protein>
<evidence type="ECO:0000259" key="2">
    <source>
        <dbReference type="Pfam" id="PF12697"/>
    </source>
</evidence>
<sequence>MSDTPTLIFIPGSWHKPICYDKIIRILQDEHNIKCLSVTLRSTTGDPSATFKDDIDVARKVITSELTQGRNAVVVAHSYGGMVGNSAVRGLTQPKFRSSNSKSQTRSEPESLSSKPGYVVALILIASGFTITGLAFMDPLFGTPPPSWRVDKETGFAEIVDDPRELFYHDVPDEEAEYWVSQLTTQSLKALFEGGEHAYAGWQDVPTWYVGTIEDKGLPVVLQRVQVGMARGQGGRVYHRELRTSHSPFLSKPKEVVEIVLDAVNTVSAKPSSLEEERNAGAAERPHAYDIPMVRFDAPSTWLKFGMPFLIGRILGWVFSGFLGLKRMLGGR</sequence>
<dbReference type="SUPFAM" id="SSF53474">
    <property type="entry name" value="alpha/beta-Hydrolases"/>
    <property type="match status" value="1"/>
</dbReference>
<feature type="compositionally biased region" description="Polar residues" evidence="1">
    <location>
        <begin position="95"/>
        <end position="112"/>
    </location>
</feature>
<dbReference type="EMBL" id="JAVRRJ010000003">
    <property type="protein sequence ID" value="KAK5086365.1"/>
    <property type="molecule type" value="Genomic_DNA"/>
</dbReference>
<evidence type="ECO:0000256" key="1">
    <source>
        <dbReference type="SAM" id="MobiDB-lite"/>
    </source>
</evidence>
<organism evidence="3 4">
    <name type="scientific">Lithohypha guttulata</name>
    <dbReference type="NCBI Taxonomy" id="1690604"/>
    <lineage>
        <taxon>Eukaryota</taxon>
        <taxon>Fungi</taxon>
        <taxon>Dikarya</taxon>
        <taxon>Ascomycota</taxon>
        <taxon>Pezizomycotina</taxon>
        <taxon>Eurotiomycetes</taxon>
        <taxon>Chaetothyriomycetidae</taxon>
        <taxon>Chaetothyriales</taxon>
        <taxon>Trichomeriaceae</taxon>
        <taxon>Lithohypha</taxon>
    </lineage>
</organism>
<dbReference type="Gene3D" id="3.40.50.1820">
    <property type="entry name" value="alpha/beta hydrolase"/>
    <property type="match status" value="1"/>
</dbReference>
<feature type="region of interest" description="Disordered" evidence="1">
    <location>
        <begin position="93"/>
        <end position="112"/>
    </location>
</feature>
<comment type="caution">
    <text evidence="3">The sequence shown here is derived from an EMBL/GenBank/DDBJ whole genome shotgun (WGS) entry which is preliminary data.</text>
</comment>
<accession>A0AAN7Y709</accession>
<dbReference type="Proteomes" id="UP001309876">
    <property type="component" value="Unassembled WGS sequence"/>
</dbReference>
<dbReference type="InterPro" id="IPR029058">
    <property type="entry name" value="AB_hydrolase_fold"/>
</dbReference>
<dbReference type="AlphaFoldDB" id="A0AAN7Y709"/>
<reference evidence="3 4" key="1">
    <citation type="submission" date="2023-08" db="EMBL/GenBank/DDBJ databases">
        <title>Black Yeasts Isolated from many extreme environments.</title>
        <authorList>
            <person name="Coleine C."/>
            <person name="Stajich J.E."/>
            <person name="Selbmann L."/>
        </authorList>
    </citation>
    <scope>NUCLEOTIDE SEQUENCE [LARGE SCALE GENOMIC DNA]</scope>
    <source>
        <strain evidence="3 4">CCFEE 5910</strain>
    </source>
</reference>
<name>A0AAN7Y709_9EURO</name>
<evidence type="ECO:0000313" key="4">
    <source>
        <dbReference type="Proteomes" id="UP001309876"/>
    </source>
</evidence>
<feature type="domain" description="AB hydrolase-1" evidence="2">
    <location>
        <begin position="7"/>
        <end position="258"/>
    </location>
</feature>
<gene>
    <name evidence="3" type="ORF">LTR05_003533</name>
</gene>
<dbReference type="Pfam" id="PF12697">
    <property type="entry name" value="Abhydrolase_6"/>
    <property type="match status" value="1"/>
</dbReference>
<dbReference type="InterPro" id="IPR000073">
    <property type="entry name" value="AB_hydrolase_1"/>
</dbReference>
<dbReference type="PANTHER" id="PTHR37017:SF3">
    <property type="entry name" value="AB HYDROLASE-1 DOMAIN-CONTAINING PROTEIN"/>
    <property type="match status" value="1"/>
</dbReference>
<dbReference type="InterPro" id="IPR052897">
    <property type="entry name" value="Sec-Metab_Biosynth_Hydrolase"/>
</dbReference>
<dbReference type="PANTHER" id="PTHR37017">
    <property type="entry name" value="AB HYDROLASE-1 DOMAIN-CONTAINING PROTEIN-RELATED"/>
    <property type="match status" value="1"/>
</dbReference>
<keyword evidence="4" id="KW-1185">Reference proteome</keyword>
<evidence type="ECO:0000313" key="3">
    <source>
        <dbReference type="EMBL" id="KAK5086365.1"/>
    </source>
</evidence>
<proteinExistence type="predicted"/>